<dbReference type="EMBL" id="JAUYZG010000007">
    <property type="protein sequence ID" value="KAK2903523.1"/>
    <property type="molecule type" value="Genomic_DNA"/>
</dbReference>
<evidence type="ECO:0000313" key="1">
    <source>
        <dbReference type="EMBL" id="KAK2903523.1"/>
    </source>
</evidence>
<accession>A0AA88PWE1</accession>
<proteinExistence type="predicted"/>
<protein>
    <submittedName>
        <fullName evidence="1">Uncharacterized protein</fullName>
    </submittedName>
</protein>
<evidence type="ECO:0000313" key="2">
    <source>
        <dbReference type="Proteomes" id="UP001187343"/>
    </source>
</evidence>
<reference evidence="1" key="1">
    <citation type="submission" date="2023-08" db="EMBL/GenBank/DDBJ databases">
        <title>Chromosome-level Genome Assembly of mud carp (Cirrhinus molitorella).</title>
        <authorList>
            <person name="Liu H."/>
        </authorList>
    </citation>
    <scope>NUCLEOTIDE SEQUENCE</scope>
    <source>
        <strain evidence="1">Prfri</strain>
        <tissue evidence="1">Muscle</tissue>
    </source>
</reference>
<name>A0AA88PWE1_9TELE</name>
<gene>
    <name evidence="1" type="ORF">Q8A67_008236</name>
</gene>
<keyword evidence="2" id="KW-1185">Reference proteome</keyword>
<comment type="caution">
    <text evidence="1">The sequence shown here is derived from an EMBL/GenBank/DDBJ whole genome shotgun (WGS) entry which is preliminary data.</text>
</comment>
<dbReference type="Proteomes" id="UP001187343">
    <property type="component" value="Unassembled WGS sequence"/>
</dbReference>
<organism evidence="1 2">
    <name type="scientific">Cirrhinus molitorella</name>
    <name type="common">mud carp</name>
    <dbReference type="NCBI Taxonomy" id="172907"/>
    <lineage>
        <taxon>Eukaryota</taxon>
        <taxon>Metazoa</taxon>
        <taxon>Chordata</taxon>
        <taxon>Craniata</taxon>
        <taxon>Vertebrata</taxon>
        <taxon>Euteleostomi</taxon>
        <taxon>Actinopterygii</taxon>
        <taxon>Neopterygii</taxon>
        <taxon>Teleostei</taxon>
        <taxon>Ostariophysi</taxon>
        <taxon>Cypriniformes</taxon>
        <taxon>Cyprinidae</taxon>
        <taxon>Labeoninae</taxon>
        <taxon>Labeonini</taxon>
        <taxon>Cirrhinus</taxon>
    </lineage>
</organism>
<dbReference type="AlphaFoldDB" id="A0AA88PWE1"/>
<sequence length="156" mass="17294">MRHKHKCVHSVEDFFTQSSFKSCSTRLSEVTIGSVSLGCGTIGPHAVAVCLCADHIKEAAAAGAEERKRASVQPEGVLMHPGDAGRTRPAQCCVPVFNGLSQESRLTQVRIKPYGLHDWICCGADKRNRMIRSKLLFGAWLRMNIHHWWAGRSEKP</sequence>